<dbReference type="Gene3D" id="3.50.50.60">
    <property type="entry name" value="FAD/NAD(P)-binding domain"/>
    <property type="match status" value="1"/>
</dbReference>
<dbReference type="EMBL" id="QGKW02000717">
    <property type="protein sequence ID" value="KAF2595853.1"/>
    <property type="molecule type" value="Genomic_DNA"/>
</dbReference>
<dbReference type="GO" id="GO:0004506">
    <property type="term" value="F:squalene monooxygenase activity"/>
    <property type="evidence" value="ECO:0007669"/>
    <property type="project" value="UniProtKB-UniRule"/>
</dbReference>
<comment type="caution">
    <text evidence="10">Lacks conserved residue(s) required for the propagation of feature annotation.</text>
</comment>
<comment type="cofactor">
    <cofactor evidence="1 10">
        <name>FAD</name>
        <dbReference type="ChEBI" id="CHEBI:57692"/>
    </cofactor>
</comment>
<dbReference type="GO" id="GO:0005783">
    <property type="term" value="C:endoplasmic reticulum"/>
    <property type="evidence" value="ECO:0007669"/>
    <property type="project" value="TreeGrafter"/>
</dbReference>
<evidence type="ECO:0000256" key="5">
    <source>
        <dbReference type="ARBA" id="ARBA00022630"/>
    </source>
</evidence>
<keyword evidence="5 10" id="KW-0285">Flavoprotein</keyword>
<evidence type="ECO:0000256" key="2">
    <source>
        <dbReference type="ARBA" id="ARBA00005018"/>
    </source>
</evidence>
<organism evidence="12 13">
    <name type="scientific">Brassica cretica</name>
    <name type="common">Mustard</name>
    <dbReference type="NCBI Taxonomy" id="69181"/>
    <lineage>
        <taxon>Eukaryota</taxon>
        <taxon>Viridiplantae</taxon>
        <taxon>Streptophyta</taxon>
        <taxon>Embryophyta</taxon>
        <taxon>Tracheophyta</taxon>
        <taxon>Spermatophyta</taxon>
        <taxon>Magnoliopsida</taxon>
        <taxon>eudicotyledons</taxon>
        <taxon>Gunneridae</taxon>
        <taxon>Pentapetalae</taxon>
        <taxon>rosids</taxon>
        <taxon>malvids</taxon>
        <taxon>Brassicales</taxon>
        <taxon>Brassicaceae</taxon>
        <taxon>Brassiceae</taxon>
        <taxon>Brassica</taxon>
    </lineage>
</organism>
<name>A0A8S9KRA0_BRACR</name>
<comment type="function">
    <text evidence="10">Catalyzes the stereospecific oxidation of squalene to (S)-2,3-epoxysqualene, and is considered to be a rate-limiting enzyme in steroid biosynthesis.</text>
</comment>
<evidence type="ECO:0000259" key="11">
    <source>
        <dbReference type="Pfam" id="PF08491"/>
    </source>
</evidence>
<dbReference type="GO" id="GO:0016020">
    <property type="term" value="C:membrane"/>
    <property type="evidence" value="ECO:0007669"/>
    <property type="project" value="UniProtKB-SubCell"/>
</dbReference>
<evidence type="ECO:0000256" key="8">
    <source>
        <dbReference type="ARBA" id="ARBA00023136"/>
    </source>
</evidence>
<dbReference type="EC" id="1.14.14.17" evidence="4 10"/>
<evidence type="ECO:0000256" key="4">
    <source>
        <dbReference type="ARBA" id="ARBA00012312"/>
    </source>
</evidence>
<dbReference type="PANTHER" id="PTHR10835:SF22">
    <property type="entry name" value="SQUALENE EPOXIDASE 5-RELATED"/>
    <property type="match status" value="1"/>
</dbReference>
<evidence type="ECO:0000256" key="9">
    <source>
        <dbReference type="ARBA" id="ARBA00048658"/>
    </source>
</evidence>
<evidence type="ECO:0000313" key="12">
    <source>
        <dbReference type="EMBL" id="KAF2595853.1"/>
    </source>
</evidence>
<dbReference type="GO" id="GO:0050660">
    <property type="term" value="F:flavin adenine dinucleotide binding"/>
    <property type="evidence" value="ECO:0007669"/>
    <property type="project" value="UniProtKB-UniRule"/>
</dbReference>
<keyword evidence="7 10" id="KW-0560">Oxidoreductase</keyword>
<proteinExistence type="inferred from homology"/>
<evidence type="ECO:0000256" key="6">
    <source>
        <dbReference type="ARBA" id="ARBA00022827"/>
    </source>
</evidence>
<reference evidence="12" key="1">
    <citation type="submission" date="2019-12" db="EMBL/GenBank/DDBJ databases">
        <title>Genome sequencing and annotation of Brassica cretica.</title>
        <authorList>
            <person name="Studholme D.J."/>
            <person name="Sarris P.F."/>
        </authorList>
    </citation>
    <scope>NUCLEOTIDE SEQUENCE</scope>
    <source>
        <strain evidence="12">PFS-001/15</strain>
        <tissue evidence="12">Leaf</tissue>
    </source>
</reference>
<feature type="transmembrane region" description="Helical" evidence="10">
    <location>
        <begin position="45"/>
        <end position="67"/>
    </location>
</feature>
<feature type="domain" description="Squalene epoxidase" evidence="11">
    <location>
        <begin position="180"/>
        <end position="230"/>
    </location>
</feature>
<evidence type="ECO:0000256" key="7">
    <source>
        <dbReference type="ARBA" id="ARBA00023002"/>
    </source>
</evidence>
<accession>A0A8S9KRA0</accession>
<comment type="catalytic activity">
    <reaction evidence="9 10">
        <text>squalene + reduced [NADPH--hemoprotein reductase] + O2 = (S)-2,3-epoxysqualene + oxidized [NADPH--hemoprotein reductase] + H2O + H(+)</text>
        <dbReference type="Rhea" id="RHEA:25282"/>
        <dbReference type="Rhea" id="RHEA-COMP:11964"/>
        <dbReference type="Rhea" id="RHEA-COMP:11965"/>
        <dbReference type="ChEBI" id="CHEBI:15377"/>
        <dbReference type="ChEBI" id="CHEBI:15378"/>
        <dbReference type="ChEBI" id="CHEBI:15379"/>
        <dbReference type="ChEBI" id="CHEBI:15440"/>
        <dbReference type="ChEBI" id="CHEBI:15441"/>
        <dbReference type="ChEBI" id="CHEBI:57618"/>
        <dbReference type="ChEBI" id="CHEBI:58210"/>
        <dbReference type="EC" id="1.14.14.17"/>
    </reaction>
</comment>
<dbReference type="GO" id="GO:0016126">
    <property type="term" value="P:sterol biosynthetic process"/>
    <property type="evidence" value="ECO:0007669"/>
    <property type="project" value="UniProtKB-UniRule"/>
</dbReference>
<dbReference type="Pfam" id="PF08491">
    <property type="entry name" value="SE"/>
    <property type="match status" value="1"/>
</dbReference>
<keyword evidence="8 10" id="KW-0472">Membrane</keyword>
<dbReference type="SUPFAM" id="SSF51905">
    <property type="entry name" value="FAD/NAD(P)-binding domain"/>
    <property type="match status" value="1"/>
</dbReference>
<keyword evidence="10" id="KW-1133">Transmembrane helix</keyword>
<evidence type="ECO:0000256" key="1">
    <source>
        <dbReference type="ARBA" id="ARBA00001974"/>
    </source>
</evidence>
<dbReference type="Proteomes" id="UP000712281">
    <property type="component" value="Unassembled WGS sequence"/>
</dbReference>
<dbReference type="InterPro" id="IPR036188">
    <property type="entry name" value="FAD/NAD-bd_sf"/>
</dbReference>
<dbReference type="AlphaFoldDB" id="A0A8S9KRA0"/>
<keyword evidence="10" id="KW-0812">Transmembrane</keyword>
<sequence length="235" mass="26043">MDKAFMEVFLWTLLAFVLTWTTYHVTNRRKKATKLADVAVEEIRYGGPDVIIVGAGIGGSALAYALAMRDMREPERMMGEFMQPGGRLFLSKLDLQDAQKATGLTLYKNGKEAASPFPVEDNNFPYEPSARMFYNGRVVQRLRQKASSLPNSEHTRECIFASASCINGPSKRGDATGLLLSSGEFRTSGMMALFGGMNPRPLSLVYHLFGITLSSIGQLLSPFPSPLRIWHSLRL</sequence>
<evidence type="ECO:0000256" key="3">
    <source>
        <dbReference type="ARBA" id="ARBA00008802"/>
    </source>
</evidence>
<comment type="caution">
    <text evidence="12">The sequence shown here is derived from an EMBL/GenBank/DDBJ whole genome shotgun (WGS) entry which is preliminary data.</text>
</comment>
<comment type="subcellular location">
    <subcellularLocation>
        <location evidence="10">Membrane</location>
        <topology evidence="10">Multi-pass membrane protein</topology>
    </subcellularLocation>
</comment>
<dbReference type="InterPro" id="IPR040125">
    <property type="entry name" value="Squalene_monox"/>
</dbReference>
<protein>
    <recommendedName>
        <fullName evidence="4 10">Squalene monooxygenase</fullName>
        <ecNumber evidence="4 10">1.14.14.17</ecNumber>
    </recommendedName>
</protein>
<evidence type="ECO:0000256" key="10">
    <source>
        <dbReference type="RuleBase" id="RU367121"/>
    </source>
</evidence>
<comment type="similarity">
    <text evidence="3 10">Belongs to the squalene monooxygenase family.</text>
</comment>
<dbReference type="InterPro" id="IPR013698">
    <property type="entry name" value="Squalene_epoxidase"/>
</dbReference>
<comment type="pathway">
    <text evidence="2">Terpene metabolism; lanosterol biosynthesis; lanosterol from farnesyl diphosphate: step 2/3.</text>
</comment>
<gene>
    <name evidence="12" type="ORF">F2Q68_00012369</name>
</gene>
<keyword evidence="6 10" id="KW-0274">FAD</keyword>
<dbReference type="PANTHER" id="PTHR10835">
    <property type="entry name" value="SQUALENE MONOOXYGENASE"/>
    <property type="match status" value="1"/>
</dbReference>
<evidence type="ECO:0000313" key="13">
    <source>
        <dbReference type="Proteomes" id="UP000712281"/>
    </source>
</evidence>